<evidence type="ECO:0000313" key="2">
    <source>
        <dbReference type="Proteomes" id="UP000015105"/>
    </source>
</evidence>
<name>A0A453RTY0_AEGTS</name>
<reference evidence="1" key="3">
    <citation type="journal article" date="2017" name="Nature">
        <title>Genome sequence of the progenitor of the wheat D genome Aegilops tauschii.</title>
        <authorList>
            <person name="Luo M.C."/>
            <person name="Gu Y.Q."/>
            <person name="Puiu D."/>
            <person name="Wang H."/>
            <person name="Twardziok S.O."/>
            <person name="Deal K.R."/>
            <person name="Huo N."/>
            <person name="Zhu T."/>
            <person name="Wang L."/>
            <person name="Wang Y."/>
            <person name="McGuire P.E."/>
            <person name="Liu S."/>
            <person name="Long H."/>
            <person name="Ramasamy R.K."/>
            <person name="Rodriguez J.C."/>
            <person name="Van S.L."/>
            <person name="Yuan L."/>
            <person name="Wang Z."/>
            <person name="Xia Z."/>
            <person name="Xiao L."/>
            <person name="Anderson O.D."/>
            <person name="Ouyang S."/>
            <person name="Liang Y."/>
            <person name="Zimin A.V."/>
            <person name="Pertea G."/>
            <person name="Qi P."/>
            <person name="Bennetzen J.L."/>
            <person name="Dai X."/>
            <person name="Dawson M.W."/>
            <person name="Muller H.G."/>
            <person name="Kugler K."/>
            <person name="Rivarola-Duarte L."/>
            <person name="Spannagl M."/>
            <person name="Mayer K.F.X."/>
            <person name="Lu F.H."/>
            <person name="Bevan M.W."/>
            <person name="Leroy P."/>
            <person name="Li P."/>
            <person name="You F.M."/>
            <person name="Sun Q."/>
            <person name="Liu Z."/>
            <person name="Lyons E."/>
            <person name="Wicker T."/>
            <person name="Salzberg S.L."/>
            <person name="Devos K.M."/>
            <person name="Dvorak J."/>
        </authorList>
    </citation>
    <scope>NUCLEOTIDE SEQUENCE [LARGE SCALE GENOMIC DNA]</scope>
    <source>
        <strain evidence="1">cv. AL8/78</strain>
    </source>
</reference>
<dbReference type="AlphaFoldDB" id="A0A453RTY0"/>
<dbReference type="Proteomes" id="UP000015105">
    <property type="component" value="Chromosome 7D"/>
</dbReference>
<reference evidence="1" key="4">
    <citation type="submission" date="2019-03" db="UniProtKB">
        <authorList>
            <consortium name="EnsemblPlants"/>
        </authorList>
    </citation>
    <scope>IDENTIFICATION</scope>
</reference>
<reference evidence="1" key="5">
    <citation type="journal article" date="2021" name="G3 (Bethesda)">
        <title>Aegilops tauschii genome assembly Aet v5.0 features greater sequence contiguity and improved annotation.</title>
        <authorList>
            <person name="Wang L."/>
            <person name="Zhu T."/>
            <person name="Rodriguez J.C."/>
            <person name="Deal K.R."/>
            <person name="Dubcovsky J."/>
            <person name="McGuire P.E."/>
            <person name="Lux T."/>
            <person name="Spannagl M."/>
            <person name="Mayer K.F.X."/>
            <person name="Baldrich P."/>
            <person name="Meyers B.C."/>
            <person name="Huo N."/>
            <person name="Gu Y.Q."/>
            <person name="Zhou H."/>
            <person name="Devos K.M."/>
            <person name="Bennetzen J.L."/>
            <person name="Unver T."/>
            <person name="Budak H."/>
            <person name="Gulick P.J."/>
            <person name="Galiba G."/>
            <person name="Kalapos B."/>
            <person name="Nelson D.R."/>
            <person name="Li P."/>
            <person name="You F.M."/>
            <person name="Luo M.C."/>
            <person name="Dvorak J."/>
        </authorList>
    </citation>
    <scope>NUCLEOTIDE SEQUENCE [LARGE SCALE GENOMIC DNA]</scope>
    <source>
        <strain evidence="1">cv. AL8/78</strain>
    </source>
</reference>
<dbReference type="Gramene" id="AET7Gv20694000.6">
    <property type="protein sequence ID" value="AET7Gv20694000.6"/>
    <property type="gene ID" value="AET7Gv20694000"/>
</dbReference>
<proteinExistence type="predicted"/>
<evidence type="ECO:0000313" key="1">
    <source>
        <dbReference type="EnsemblPlants" id="AET7Gv20694000.6"/>
    </source>
</evidence>
<sequence length="97" mass="10908">MLRTPISVLLHIFELGANSIICEVLLLLQALTQYAVRRDLCIRVPAVLRSKELGQGSKQCRWFLRGCVLLVESCGEARRIGHHLTCAAVVRAEHHHL</sequence>
<reference evidence="2" key="2">
    <citation type="journal article" date="2017" name="Nat. Plants">
        <title>The Aegilops tauschii genome reveals multiple impacts of transposons.</title>
        <authorList>
            <person name="Zhao G."/>
            <person name="Zou C."/>
            <person name="Li K."/>
            <person name="Wang K."/>
            <person name="Li T."/>
            <person name="Gao L."/>
            <person name="Zhang X."/>
            <person name="Wang H."/>
            <person name="Yang Z."/>
            <person name="Liu X."/>
            <person name="Jiang W."/>
            <person name="Mao L."/>
            <person name="Kong X."/>
            <person name="Jiao Y."/>
            <person name="Jia J."/>
        </authorList>
    </citation>
    <scope>NUCLEOTIDE SEQUENCE [LARGE SCALE GENOMIC DNA]</scope>
    <source>
        <strain evidence="2">cv. AL8/78</strain>
    </source>
</reference>
<reference evidence="2" key="1">
    <citation type="journal article" date="2014" name="Science">
        <title>Ancient hybridizations among the ancestral genomes of bread wheat.</title>
        <authorList>
            <consortium name="International Wheat Genome Sequencing Consortium,"/>
            <person name="Marcussen T."/>
            <person name="Sandve S.R."/>
            <person name="Heier L."/>
            <person name="Spannagl M."/>
            <person name="Pfeifer M."/>
            <person name="Jakobsen K.S."/>
            <person name="Wulff B.B."/>
            <person name="Steuernagel B."/>
            <person name="Mayer K.F."/>
            <person name="Olsen O.A."/>
        </authorList>
    </citation>
    <scope>NUCLEOTIDE SEQUENCE [LARGE SCALE GENOMIC DNA]</scope>
    <source>
        <strain evidence="2">cv. AL8/78</strain>
    </source>
</reference>
<protein>
    <submittedName>
        <fullName evidence="1">Uncharacterized protein</fullName>
    </submittedName>
</protein>
<accession>A0A453RTY0</accession>
<organism evidence="1 2">
    <name type="scientific">Aegilops tauschii subsp. strangulata</name>
    <name type="common">Goatgrass</name>
    <dbReference type="NCBI Taxonomy" id="200361"/>
    <lineage>
        <taxon>Eukaryota</taxon>
        <taxon>Viridiplantae</taxon>
        <taxon>Streptophyta</taxon>
        <taxon>Embryophyta</taxon>
        <taxon>Tracheophyta</taxon>
        <taxon>Spermatophyta</taxon>
        <taxon>Magnoliopsida</taxon>
        <taxon>Liliopsida</taxon>
        <taxon>Poales</taxon>
        <taxon>Poaceae</taxon>
        <taxon>BOP clade</taxon>
        <taxon>Pooideae</taxon>
        <taxon>Triticodae</taxon>
        <taxon>Triticeae</taxon>
        <taxon>Triticinae</taxon>
        <taxon>Aegilops</taxon>
    </lineage>
</organism>
<dbReference type="EnsemblPlants" id="AET7Gv20694000.6">
    <property type="protein sequence ID" value="AET7Gv20694000.6"/>
    <property type="gene ID" value="AET7Gv20694000"/>
</dbReference>
<keyword evidence="2" id="KW-1185">Reference proteome</keyword>